<organism evidence="1 2">
    <name type="scientific">Diplodia intermedia</name>
    <dbReference type="NCBI Taxonomy" id="856260"/>
    <lineage>
        <taxon>Eukaryota</taxon>
        <taxon>Fungi</taxon>
        <taxon>Dikarya</taxon>
        <taxon>Ascomycota</taxon>
        <taxon>Pezizomycotina</taxon>
        <taxon>Dothideomycetes</taxon>
        <taxon>Dothideomycetes incertae sedis</taxon>
        <taxon>Botryosphaeriales</taxon>
        <taxon>Botryosphaeriaceae</taxon>
        <taxon>Diplodia</taxon>
    </lineage>
</organism>
<gene>
    <name evidence="1" type="ORF">SLS58_006194</name>
</gene>
<name>A0ABR3TNP0_9PEZI</name>
<dbReference type="Proteomes" id="UP001521184">
    <property type="component" value="Unassembled WGS sequence"/>
</dbReference>
<dbReference type="EMBL" id="JAKEKT020000041">
    <property type="protein sequence ID" value="KAL1641292.1"/>
    <property type="molecule type" value="Genomic_DNA"/>
</dbReference>
<evidence type="ECO:0000313" key="2">
    <source>
        <dbReference type="Proteomes" id="UP001521184"/>
    </source>
</evidence>
<keyword evidence="2" id="KW-1185">Reference proteome</keyword>
<comment type="caution">
    <text evidence="1">The sequence shown here is derived from an EMBL/GenBank/DDBJ whole genome shotgun (WGS) entry which is preliminary data.</text>
</comment>
<reference evidence="1 2" key="1">
    <citation type="journal article" date="2023" name="Plant Dis.">
        <title>First Report of Diplodia intermedia Causing Canker and Dieback Diseases on Apple Trees in Canada.</title>
        <authorList>
            <person name="Ellouze W."/>
            <person name="Ilyukhin E."/>
            <person name="Sulman M."/>
            <person name="Ali S."/>
        </authorList>
    </citation>
    <scope>NUCLEOTIDE SEQUENCE [LARGE SCALE GENOMIC DNA]</scope>
    <source>
        <strain evidence="1 2">M45-28</strain>
    </source>
</reference>
<evidence type="ECO:0000313" key="1">
    <source>
        <dbReference type="EMBL" id="KAL1641292.1"/>
    </source>
</evidence>
<proteinExistence type="predicted"/>
<accession>A0ABR3TNP0</accession>
<sequence>MVVDGSPNQVCGDGCRYLVDHTCDSGTVYPLPLLEGAYEIRAWDRYESFDYEVINGRDGGFFTGRPVCMQCPSDFLELCNAVEKIVVLLEDVVLDAACIGINIATGRLYGRGPFAWQYD</sequence>
<protein>
    <submittedName>
        <fullName evidence="1">Uncharacterized protein</fullName>
    </submittedName>
</protein>